<dbReference type="DNASU" id="3833802"/>
<dbReference type="HOGENOM" id="CLU_155158_2_0_5"/>
<protein>
    <submittedName>
        <fullName evidence="2">Uncharacterized protein</fullName>
    </submittedName>
</protein>
<dbReference type="Proteomes" id="UP000001929">
    <property type="component" value="Chromosome"/>
</dbReference>
<keyword evidence="3" id="KW-1185">Reference proteome</keyword>
<reference evidence="2 3" key="1">
    <citation type="journal article" date="2011" name="Stand. Genomic Sci.">
        <title>Complete genome sequence of Rhodospirillum rubrum type strain (S1).</title>
        <authorList>
            <person name="Munk A.C."/>
            <person name="Copeland A."/>
            <person name="Lucas S."/>
            <person name="Lapidus A."/>
            <person name="Del Rio T.G."/>
            <person name="Barry K."/>
            <person name="Detter J.C."/>
            <person name="Hammon N."/>
            <person name="Israni S."/>
            <person name="Pitluck S."/>
            <person name="Brettin T."/>
            <person name="Bruce D."/>
            <person name="Han C."/>
            <person name="Tapia R."/>
            <person name="Gilna P."/>
            <person name="Schmutz J."/>
            <person name="Larimer F."/>
            <person name="Land M."/>
            <person name="Kyrpides N.C."/>
            <person name="Mavromatis K."/>
            <person name="Richardson P."/>
            <person name="Rohde M."/>
            <person name="Goker M."/>
            <person name="Klenk H.P."/>
            <person name="Zhang Y."/>
            <person name="Roberts G.P."/>
            <person name="Reslewic S."/>
            <person name="Schwartz D.C."/>
        </authorList>
    </citation>
    <scope>NUCLEOTIDE SEQUENCE [LARGE SCALE GENOMIC DNA]</scope>
    <source>
        <strain evidence="3">ATCC 11170 / ATH 1.1.1 / DSM 467 / LMG 4362 / NCIMB 8255 / S1</strain>
    </source>
</reference>
<dbReference type="EnsemblBacteria" id="ABC21196">
    <property type="protein sequence ID" value="ABC21196"/>
    <property type="gene ID" value="Rru_A0391"/>
</dbReference>
<dbReference type="KEGG" id="rru:Rru_A0391"/>
<name>Q2RXE9_RHORT</name>
<sequence>MPLLPHNRTALGFLLRHLIAGLTGGLVFGGLILALDISGLRSMLMASQDGLLYTLLLFFGLSVTFGGVAMGVGVMSLGEDKN</sequence>
<dbReference type="EMBL" id="CP000230">
    <property type="protein sequence ID" value="ABC21196.1"/>
    <property type="molecule type" value="Genomic_DNA"/>
</dbReference>
<organism evidence="2 3">
    <name type="scientific">Rhodospirillum rubrum (strain ATCC 11170 / ATH 1.1.1 / DSM 467 / LMG 4362 / NCIMB 8255 / S1)</name>
    <dbReference type="NCBI Taxonomy" id="269796"/>
    <lineage>
        <taxon>Bacteria</taxon>
        <taxon>Pseudomonadati</taxon>
        <taxon>Pseudomonadota</taxon>
        <taxon>Alphaproteobacteria</taxon>
        <taxon>Rhodospirillales</taxon>
        <taxon>Rhodospirillaceae</taxon>
        <taxon>Rhodospirillum</taxon>
    </lineage>
</organism>
<dbReference type="RefSeq" id="WP_011388150.1">
    <property type="nucleotide sequence ID" value="NC_007643.1"/>
</dbReference>
<evidence type="ECO:0000256" key="1">
    <source>
        <dbReference type="SAM" id="Phobius"/>
    </source>
</evidence>
<gene>
    <name evidence="2" type="ordered locus">Rru_A0391</name>
</gene>
<keyword evidence="1" id="KW-0472">Membrane</keyword>
<feature type="transmembrane region" description="Helical" evidence="1">
    <location>
        <begin position="50"/>
        <end position="77"/>
    </location>
</feature>
<proteinExistence type="predicted"/>
<evidence type="ECO:0000313" key="2">
    <source>
        <dbReference type="EMBL" id="ABC21196.1"/>
    </source>
</evidence>
<dbReference type="STRING" id="269796.Rru_A0391"/>
<keyword evidence="1" id="KW-0812">Transmembrane</keyword>
<keyword evidence="1" id="KW-1133">Transmembrane helix</keyword>
<evidence type="ECO:0000313" key="3">
    <source>
        <dbReference type="Proteomes" id="UP000001929"/>
    </source>
</evidence>
<dbReference type="eggNOG" id="ENOG50336JB">
    <property type="taxonomic scope" value="Bacteria"/>
</dbReference>
<accession>Q2RXE9</accession>
<feature type="transmembrane region" description="Helical" evidence="1">
    <location>
        <begin position="14"/>
        <end position="38"/>
    </location>
</feature>
<dbReference type="PATRIC" id="fig|269796.9.peg.447"/>
<dbReference type="AlphaFoldDB" id="Q2RXE9"/>